<dbReference type="GO" id="GO:0005524">
    <property type="term" value="F:ATP binding"/>
    <property type="evidence" value="ECO:0007669"/>
    <property type="project" value="UniProtKB-UniRule"/>
</dbReference>
<dbReference type="AlphaFoldDB" id="A0A498IR64"/>
<feature type="domain" description="U-box" evidence="15">
    <location>
        <begin position="781"/>
        <end position="852"/>
    </location>
</feature>
<dbReference type="SUPFAM" id="SSF52402">
    <property type="entry name" value="Adenine nucleotide alpha hydrolases-like"/>
    <property type="match status" value="1"/>
</dbReference>
<comment type="function">
    <text evidence="2">Functions as an E3 ubiquitin ligase.</text>
</comment>
<feature type="binding site" evidence="11">
    <location>
        <position position="536"/>
    </location>
    <ligand>
        <name>ATP</name>
        <dbReference type="ChEBI" id="CHEBI:30616"/>
    </ligand>
</feature>
<dbReference type="GO" id="GO:0004672">
    <property type="term" value="F:protein kinase activity"/>
    <property type="evidence" value="ECO:0007669"/>
    <property type="project" value="InterPro"/>
</dbReference>
<feature type="domain" description="Protein kinase" evidence="14">
    <location>
        <begin position="508"/>
        <end position="778"/>
    </location>
</feature>
<evidence type="ECO:0000256" key="1">
    <source>
        <dbReference type="ARBA" id="ARBA00000900"/>
    </source>
</evidence>
<keyword evidence="10 11" id="KW-0067">ATP-binding</keyword>
<dbReference type="Gene3D" id="3.30.200.20">
    <property type="entry name" value="Phosphorylase Kinase, domain 1"/>
    <property type="match status" value="1"/>
</dbReference>
<evidence type="ECO:0000259" key="14">
    <source>
        <dbReference type="PROSITE" id="PS50011"/>
    </source>
</evidence>
<dbReference type="EMBL" id="RDQH01000337">
    <property type="protein sequence ID" value="RXH84557.1"/>
    <property type="molecule type" value="Genomic_DNA"/>
</dbReference>
<dbReference type="UniPathway" id="UPA00143"/>
<dbReference type="PROSITE" id="PS51698">
    <property type="entry name" value="U_BOX"/>
    <property type="match status" value="1"/>
</dbReference>
<evidence type="ECO:0000259" key="15">
    <source>
        <dbReference type="PROSITE" id="PS51698"/>
    </source>
</evidence>
<dbReference type="InterPro" id="IPR051348">
    <property type="entry name" value="U-box_ubiquitin_ligases"/>
</dbReference>
<reference evidence="16 17" key="1">
    <citation type="submission" date="2018-10" db="EMBL/GenBank/DDBJ databases">
        <title>A high-quality apple genome assembly.</title>
        <authorList>
            <person name="Hu J."/>
        </authorList>
    </citation>
    <scope>NUCLEOTIDE SEQUENCE [LARGE SCALE GENOMIC DNA]</scope>
    <source>
        <strain evidence="17">cv. HFTH1</strain>
        <tissue evidence="16">Young leaf</tissue>
    </source>
</reference>
<feature type="region of interest" description="Disordered" evidence="13">
    <location>
        <begin position="1"/>
        <end position="25"/>
    </location>
</feature>
<protein>
    <recommendedName>
        <fullName evidence="4">RING-type E3 ubiquitin transferase</fullName>
        <ecNumber evidence="4">2.3.2.27</ecNumber>
    </recommendedName>
</protein>
<dbReference type="InterPro" id="IPR003613">
    <property type="entry name" value="Ubox_domain"/>
</dbReference>
<dbReference type="SMART" id="SM00504">
    <property type="entry name" value="Ubox"/>
    <property type="match status" value="1"/>
</dbReference>
<gene>
    <name evidence="16" type="ORF">DVH24_032841</name>
</gene>
<dbReference type="PROSITE" id="PS00107">
    <property type="entry name" value="PROTEIN_KINASE_ATP"/>
    <property type="match status" value="1"/>
</dbReference>
<evidence type="ECO:0000256" key="8">
    <source>
        <dbReference type="ARBA" id="ARBA00022777"/>
    </source>
</evidence>
<dbReference type="PANTHER" id="PTHR45647:SF43">
    <property type="entry name" value="OS10G0100500 PROTEIN"/>
    <property type="match status" value="1"/>
</dbReference>
<evidence type="ECO:0000256" key="6">
    <source>
        <dbReference type="ARBA" id="ARBA00022679"/>
    </source>
</evidence>
<feature type="coiled-coil region" evidence="12">
    <location>
        <begin position="354"/>
        <end position="458"/>
    </location>
</feature>
<keyword evidence="8" id="KW-0418">Kinase</keyword>
<evidence type="ECO:0000256" key="11">
    <source>
        <dbReference type="PROSITE-ProRule" id="PRU10141"/>
    </source>
</evidence>
<evidence type="ECO:0000256" key="12">
    <source>
        <dbReference type="SAM" id="Coils"/>
    </source>
</evidence>
<evidence type="ECO:0000256" key="13">
    <source>
        <dbReference type="SAM" id="MobiDB-lite"/>
    </source>
</evidence>
<dbReference type="CDD" id="cd16655">
    <property type="entry name" value="RING-Ubox_WDSUB1-like"/>
    <property type="match status" value="1"/>
</dbReference>
<dbReference type="SMART" id="SM00220">
    <property type="entry name" value="S_TKc"/>
    <property type="match status" value="1"/>
</dbReference>
<feature type="region of interest" description="Disordered" evidence="13">
    <location>
        <begin position="297"/>
        <end position="317"/>
    </location>
</feature>
<dbReference type="GO" id="GO:0061630">
    <property type="term" value="F:ubiquitin protein ligase activity"/>
    <property type="evidence" value="ECO:0007669"/>
    <property type="project" value="UniProtKB-EC"/>
</dbReference>
<evidence type="ECO:0000313" key="16">
    <source>
        <dbReference type="EMBL" id="RXH84557.1"/>
    </source>
</evidence>
<organism evidence="16 17">
    <name type="scientific">Malus domestica</name>
    <name type="common">Apple</name>
    <name type="synonym">Pyrus malus</name>
    <dbReference type="NCBI Taxonomy" id="3750"/>
    <lineage>
        <taxon>Eukaryota</taxon>
        <taxon>Viridiplantae</taxon>
        <taxon>Streptophyta</taxon>
        <taxon>Embryophyta</taxon>
        <taxon>Tracheophyta</taxon>
        <taxon>Spermatophyta</taxon>
        <taxon>Magnoliopsida</taxon>
        <taxon>eudicotyledons</taxon>
        <taxon>Gunneridae</taxon>
        <taxon>Pentapetalae</taxon>
        <taxon>rosids</taxon>
        <taxon>fabids</taxon>
        <taxon>Rosales</taxon>
        <taxon>Rosaceae</taxon>
        <taxon>Amygdaloideae</taxon>
        <taxon>Maleae</taxon>
        <taxon>Malus</taxon>
    </lineage>
</organism>
<dbReference type="InterPro" id="IPR011009">
    <property type="entry name" value="Kinase-like_dom_sf"/>
</dbReference>
<dbReference type="Gene3D" id="3.40.50.620">
    <property type="entry name" value="HUPs"/>
    <property type="match status" value="1"/>
</dbReference>
<dbReference type="PROSITE" id="PS00108">
    <property type="entry name" value="PROTEIN_KINASE_ST"/>
    <property type="match status" value="1"/>
</dbReference>
<dbReference type="Gene3D" id="1.10.510.10">
    <property type="entry name" value="Transferase(Phosphotransferase) domain 1"/>
    <property type="match status" value="1"/>
</dbReference>
<dbReference type="PANTHER" id="PTHR45647">
    <property type="entry name" value="OS02G0152300 PROTEIN"/>
    <property type="match status" value="1"/>
</dbReference>
<evidence type="ECO:0000256" key="5">
    <source>
        <dbReference type="ARBA" id="ARBA00022527"/>
    </source>
</evidence>
<dbReference type="Pfam" id="PF04564">
    <property type="entry name" value="U-box"/>
    <property type="match status" value="1"/>
</dbReference>
<keyword evidence="6" id="KW-0808">Transferase</keyword>
<evidence type="ECO:0000313" key="17">
    <source>
        <dbReference type="Proteomes" id="UP000290289"/>
    </source>
</evidence>
<name>A0A498IR64_MALDO</name>
<comment type="caution">
    <text evidence="16">The sequence shown here is derived from an EMBL/GenBank/DDBJ whole genome shotgun (WGS) entry which is preliminary data.</text>
</comment>
<comment type="pathway">
    <text evidence="3">Protein modification; protein ubiquitination.</text>
</comment>
<keyword evidence="9" id="KW-0833">Ubl conjugation pathway</keyword>
<evidence type="ECO:0000256" key="9">
    <source>
        <dbReference type="ARBA" id="ARBA00022786"/>
    </source>
</evidence>
<proteinExistence type="predicted"/>
<keyword evidence="5" id="KW-0723">Serine/threonine-protein kinase</keyword>
<evidence type="ECO:0000256" key="10">
    <source>
        <dbReference type="ARBA" id="ARBA00022840"/>
    </source>
</evidence>
<dbReference type="SUPFAM" id="SSF57850">
    <property type="entry name" value="RING/U-box"/>
    <property type="match status" value="1"/>
</dbReference>
<dbReference type="Gene3D" id="3.30.40.10">
    <property type="entry name" value="Zinc/RING finger domain, C3HC4 (zinc finger)"/>
    <property type="match status" value="1"/>
</dbReference>
<comment type="catalytic activity">
    <reaction evidence="1">
        <text>S-ubiquitinyl-[E2 ubiquitin-conjugating enzyme]-L-cysteine + [acceptor protein]-L-lysine = [E2 ubiquitin-conjugating enzyme]-L-cysteine + N(6)-ubiquitinyl-[acceptor protein]-L-lysine.</text>
        <dbReference type="EC" id="2.3.2.27"/>
    </reaction>
</comment>
<evidence type="ECO:0000256" key="3">
    <source>
        <dbReference type="ARBA" id="ARBA00004906"/>
    </source>
</evidence>
<evidence type="ECO:0000256" key="2">
    <source>
        <dbReference type="ARBA" id="ARBA00003861"/>
    </source>
</evidence>
<keyword evidence="17" id="KW-1185">Reference proteome</keyword>
<dbReference type="EC" id="2.3.2.27" evidence="4"/>
<accession>A0A498IR64</accession>
<keyword evidence="12" id="KW-0175">Coiled coil</keyword>
<dbReference type="InterPro" id="IPR000719">
    <property type="entry name" value="Prot_kinase_dom"/>
</dbReference>
<dbReference type="STRING" id="3750.A0A498IR64"/>
<feature type="compositionally biased region" description="Low complexity" evidence="13">
    <location>
        <begin position="297"/>
        <end position="311"/>
    </location>
</feature>
<evidence type="ECO:0000256" key="4">
    <source>
        <dbReference type="ARBA" id="ARBA00012483"/>
    </source>
</evidence>
<keyword evidence="7 11" id="KW-0547">Nucleotide-binding</keyword>
<dbReference type="InterPro" id="IPR008271">
    <property type="entry name" value="Ser/Thr_kinase_AS"/>
</dbReference>
<dbReference type="InterPro" id="IPR014729">
    <property type="entry name" value="Rossmann-like_a/b/a_fold"/>
</dbReference>
<dbReference type="InterPro" id="IPR017441">
    <property type="entry name" value="Protein_kinase_ATP_BS"/>
</dbReference>
<dbReference type="Pfam" id="PF07714">
    <property type="entry name" value="PK_Tyr_Ser-Thr"/>
    <property type="match status" value="1"/>
</dbReference>
<dbReference type="PROSITE" id="PS50011">
    <property type="entry name" value="PROTEIN_KINASE_DOM"/>
    <property type="match status" value="1"/>
</dbReference>
<dbReference type="CDD" id="cd01989">
    <property type="entry name" value="USP_STK_Ubox_N"/>
    <property type="match status" value="1"/>
</dbReference>
<dbReference type="Proteomes" id="UP000290289">
    <property type="component" value="Chromosome 11"/>
</dbReference>
<dbReference type="InterPro" id="IPR013083">
    <property type="entry name" value="Znf_RING/FYVE/PHD"/>
</dbReference>
<dbReference type="GO" id="GO:0016567">
    <property type="term" value="P:protein ubiquitination"/>
    <property type="evidence" value="ECO:0007669"/>
    <property type="project" value="UniProtKB-UniPathway"/>
</dbReference>
<evidence type="ECO:0000256" key="7">
    <source>
        <dbReference type="ARBA" id="ARBA00022741"/>
    </source>
</evidence>
<dbReference type="InterPro" id="IPR001245">
    <property type="entry name" value="Ser-Thr/Tyr_kinase_cat_dom"/>
</dbReference>
<sequence length="852" mass="94807">MELGQPSYPHHGPVAESPSGFSSPVSFRRGFDRPATFSSQSQLPEIFEEGGGGDKVHVAVGKSVEKALSLLRWTVKHFGCNEICILHVHQPSPLIPTLLGKLPASQANDEVVTAFRREERERKMKLLQNYLRACSRAKVKASIVMVEANEIHKGIVELVNNNGVRKLVMGAVPEEDVFKNSPCAPTLSKPALSKGVVQGSTPTPVKKSSRKANYVAKCAPVFCEIRFINKGKHVWTRDASDGQSSLTSCSQLQIAPAEILSSRSFQNRENEEIHEELAASPTLACSSNTCLPYNIHNSTSTNSSSGSGYNSAEGRMSSDSDLNVEEQSLCRMLTEATLEAEASRDKAFAELLKRKSLESEAVNAINKAKAFELARGREVKLREEAEDALRTTIEEQQKLLEEKEEISGEISRAMRNIALLDSRAQEASRRFAEASGEVKQIQTSIATLQQEKQCIQRQKVEALRWIERWRNHRQAGAANCNALIGFVEELPKLAEFSLSDLQTATCNFSESFKIGQGGYGCVYKGEMLGRTVAIRKLHPHNLQEQAEFQQEVQVLGQLQHRHLVTLLGVCPEAWSLVYEYLSNGSLQDHLFRKSNISPVPWKTRTRIIAQISSALCFLHSSRPEKIVHGDLKLQNILLDSELNCKICDFGICRLVTEDNLYCRSFRWRTEPKGAFPYTDPELQRVGVLTPKSDIYSFGLILLQLVTGRPPVGVASEVRKAVLGGNLTSIIDSSAGEWPISVATRLVDLGLQCCELNSRERPELTPALVRELQQLHASEERPVPSFFLCPILQEIMHDPQLAADGFTYEGEALRGWLQNCRETSPMTNLKLSHLHLTPNHALRLAIQDWLCKT</sequence>
<dbReference type="SUPFAM" id="SSF56112">
    <property type="entry name" value="Protein kinase-like (PK-like)"/>
    <property type="match status" value="1"/>
</dbReference>